<feature type="binding site" evidence="7">
    <location>
        <position position="245"/>
    </location>
    <ligand>
        <name>K(+)</name>
        <dbReference type="ChEBI" id="CHEBI:29103"/>
    </ligand>
</feature>
<dbReference type="EC" id="3.6.-.-" evidence="7"/>
<dbReference type="InterPro" id="IPR027417">
    <property type="entry name" value="P-loop_NTPase"/>
</dbReference>
<evidence type="ECO:0000256" key="2">
    <source>
        <dbReference type="ARBA" id="ARBA00022694"/>
    </source>
</evidence>
<dbReference type="InterPro" id="IPR027266">
    <property type="entry name" value="TrmE/GcvT-like"/>
</dbReference>
<dbReference type="GO" id="GO:0003924">
    <property type="term" value="F:GTPase activity"/>
    <property type="evidence" value="ECO:0007669"/>
    <property type="project" value="UniProtKB-UniRule"/>
</dbReference>
<dbReference type="AlphaFoldDB" id="A0A2T6B5S8"/>
<comment type="function">
    <text evidence="7">Exhibits a very high intrinsic GTPase hydrolysis rate. Involved in the addition of a carboxymethylaminomethyl (cmnm) group at the wobble position (U34) of certain tRNAs, forming tRNA-cmnm(5)s(2)U34.</text>
</comment>
<feature type="binding site" evidence="7">
    <location>
        <position position="249"/>
    </location>
    <ligand>
        <name>Mg(2+)</name>
        <dbReference type="ChEBI" id="CHEBI:18420"/>
    </ligand>
</feature>
<dbReference type="HAMAP" id="MF_00379">
    <property type="entry name" value="GTPase_MnmE"/>
    <property type="match status" value="1"/>
</dbReference>
<dbReference type="GO" id="GO:0046872">
    <property type="term" value="F:metal ion binding"/>
    <property type="evidence" value="ECO:0007669"/>
    <property type="project" value="UniProtKB-KW"/>
</dbReference>
<dbReference type="InterPro" id="IPR018948">
    <property type="entry name" value="GTP-bd_TrmE_N"/>
</dbReference>
<dbReference type="Gene3D" id="1.20.120.430">
    <property type="entry name" value="tRNA modification GTPase MnmE domain 2"/>
    <property type="match status" value="1"/>
</dbReference>
<feature type="binding site" evidence="7">
    <location>
        <position position="228"/>
    </location>
    <ligand>
        <name>Mg(2+)</name>
        <dbReference type="ChEBI" id="CHEBI:18420"/>
    </ligand>
</feature>
<dbReference type="NCBIfam" id="NF003661">
    <property type="entry name" value="PRK05291.1-3"/>
    <property type="match status" value="1"/>
</dbReference>
<dbReference type="GO" id="GO:0030488">
    <property type="term" value="P:tRNA methylation"/>
    <property type="evidence" value="ECO:0007669"/>
    <property type="project" value="TreeGrafter"/>
</dbReference>
<comment type="similarity">
    <text evidence="1 7">Belongs to the TRAFAC class TrmE-Era-EngA-EngB-Septin-like GTPase superfamily. TrmE GTPase family.</text>
</comment>
<keyword evidence="3 7" id="KW-0547">Nucleotide-binding</keyword>
<dbReference type="NCBIfam" id="TIGR00231">
    <property type="entry name" value="small_GTP"/>
    <property type="match status" value="1"/>
</dbReference>
<gene>
    <name evidence="7" type="primary">mnmE</name>
    <name evidence="7" type="synonym">trmE</name>
    <name evidence="9" type="ORF">C8N44_103149</name>
</gene>
<dbReference type="InterPro" id="IPR006073">
    <property type="entry name" value="GTP-bd"/>
</dbReference>
<keyword evidence="4 7" id="KW-0378">Hydrolase</keyword>
<dbReference type="CDD" id="cd04164">
    <property type="entry name" value="trmE"/>
    <property type="match status" value="1"/>
</dbReference>
<feature type="domain" description="TrmE-type G" evidence="8">
    <location>
        <begin position="214"/>
        <end position="351"/>
    </location>
</feature>
<dbReference type="Pfam" id="PF01926">
    <property type="entry name" value="MMR_HSR1"/>
    <property type="match status" value="1"/>
</dbReference>
<comment type="caution">
    <text evidence="9">The sequence shown here is derived from an EMBL/GenBank/DDBJ whole genome shotgun (WGS) entry which is preliminary data.</text>
</comment>
<feature type="binding site" evidence="7">
    <location>
        <begin position="243"/>
        <end position="249"/>
    </location>
    <ligand>
        <name>GTP</name>
        <dbReference type="ChEBI" id="CHEBI:37565"/>
    </ligand>
</feature>
<evidence type="ECO:0000313" key="9">
    <source>
        <dbReference type="EMBL" id="PTX51405.1"/>
    </source>
</evidence>
<evidence type="ECO:0000256" key="6">
    <source>
        <dbReference type="ARBA" id="ARBA00023134"/>
    </source>
</evidence>
<evidence type="ECO:0000256" key="7">
    <source>
        <dbReference type="HAMAP-Rule" id="MF_00379"/>
    </source>
</evidence>
<feature type="binding site" evidence="7">
    <location>
        <position position="248"/>
    </location>
    <ligand>
        <name>K(+)</name>
        <dbReference type="ChEBI" id="CHEBI:29103"/>
    </ligand>
</feature>
<feature type="binding site" evidence="7">
    <location>
        <position position="243"/>
    </location>
    <ligand>
        <name>K(+)</name>
        <dbReference type="ChEBI" id="CHEBI:29103"/>
    </ligand>
</feature>
<name>A0A2T6B5S8_9RHOB</name>
<proteinExistence type="inferred from homology"/>
<comment type="cofactor">
    <cofactor evidence="7">
        <name>K(+)</name>
        <dbReference type="ChEBI" id="CHEBI:29103"/>
    </cofactor>
    <text evidence="7">Binds 1 potassium ion per subunit.</text>
</comment>
<dbReference type="PROSITE" id="PS51709">
    <property type="entry name" value="G_TRME"/>
    <property type="match status" value="1"/>
</dbReference>
<feature type="binding site" evidence="7">
    <location>
        <position position="428"/>
    </location>
    <ligand>
        <name>(6S)-5-formyl-5,6,7,8-tetrahydrofolate</name>
        <dbReference type="ChEBI" id="CHEBI:57457"/>
    </ligand>
</feature>
<evidence type="ECO:0000256" key="5">
    <source>
        <dbReference type="ARBA" id="ARBA00022958"/>
    </source>
</evidence>
<dbReference type="InterPro" id="IPR005225">
    <property type="entry name" value="Small_GTP-bd"/>
</dbReference>
<comment type="subcellular location">
    <subcellularLocation>
        <location evidence="7">Cytoplasm</location>
    </subcellularLocation>
</comment>
<accession>A0A2T6B5S8</accession>
<evidence type="ECO:0000259" key="8">
    <source>
        <dbReference type="PROSITE" id="PS51709"/>
    </source>
</evidence>
<dbReference type="GO" id="GO:0005525">
    <property type="term" value="F:GTP binding"/>
    <property type="evidence" value="ECO:0007669"/>
    <property type="project" value="UniProtKB-UniRule"/>
</dbReference>
<protein>
    <recommendedName>
        <fullName evidence="7">tRNA modification GTPase MnmE</fullName>
        <ecNumber evidence="7">3.6.-.-</ecNumber>
    </recommendedName>
</protein>
<dbReference type="SUPFAM" id="SSF116878">
    <property type="entry name" value="TrmE connector domain"/>
    <property type="match status" value="1"/>
</dbReference>
<evidence type="ECO:0000256" key="1">
    <source>
        <dbReference type="ARBA" id="ARBA00011043"/>
    </source>
</evidence>
<comment type="caution">
    <text evidence="7">Lacks conserved residue(s) required for the propagation of feature annotation.</text>
</comment>
<dbReference type="FunFam" id="3.30.1360.120:FF:000007">
    <property type="entry name" value="tRNA modification GTPase GTPBP3, mitochondrial"/>
    <property type="match status" value="1"/>
</dbReference>
<keyword evidence="7" id="KW-0460">Magnesium</keyword>
<keyword evidence="6 7" id="KW-0342">GTP-binding</keyword>
<dbReference type="SUPFAM" id="SSF103025">
    <property type="entry name" value="Folate-binding domain"/>
    <property type="match status" value="1"/>
</dbReference>
<dbReference type="SUPFAM" id="SSF52540">
    <property type="entry name" value="P-loop containing nucleoside triphosphate hydrolases"/>
    <property type="match status" value="1"/>
</dbReference>
<dbReference type="Pfam" id="PF12631">
    <property type="entry name" value="MnmE_helical"/>
    <property type="match status" value="1"/>
</dbReference>
<dbReference type="GO" id="GO:0002098">
    <property type="term" value="P:tRNA wobble uridine modification"/>
    <property type="evidence" value="ECO:0007669"/>
    <property type="project" value="TreeGrafter"/>
</dbReference>
<keyword evidence="10" id="KW-1185">Reference proteome</keyword>
<feature type="binding site" evidence="7">
    <location>
        <position position="78"/>
    </location>
    <ligand>
        <name>(6S)-5-formyl-5,6,7,8-tetrahydrofolate</name>
        <dbReference type="ChEBI" id="CHEBI:57457"/>
    </ligand>
</feature>
<dbReference type="PANTHER" id="PTHR42714:SF2">
    <property type="entry name" value="TRNA MODIFICATION GTPASE GTPBP3, MITOCHONDRIAL"/>
    <property type="match status" value="1"/>
</dbReference>
<feature type="binding site" evidence="7">
    <location>
        <position position="118"/>
    </location>
    <ligand>
        <name>(6S)-5-formyl-5,6,7,8-tetrahydrofolate</name>
        <dbReference type="ChEBI" id="CHEBI:57457"/>
    </ligand>
</feature>
<dbReference type="PANTHER" id="PTHR42714">
    <property type="entry name" value="TRNA MODIFICATION GTPASE GTPBP3"/>
    <property type="match status" value="1"/>
</dbReference>
<dbReference type="OrthoDB" id="9805918at2"/>
<keyword evidence="7" id="KW-0963">Cytoplasm</keyword>
<dbReference type="GO" id="GO:0005737">
    <property type="term" value="C:cytoplasm"/>
    <property type="evidence" value="ECO:0007669"/>
    <property type="project" value="UniProtKB-SubCell"/>
</dbReference>
<feature type="binding site" evidence="7">
    <location>
        <position position="224"/>
    </location>
    <ligand>
        <name>K(+)</name>
        <dbReference type="ChEBI" id="CHEBI:29103"/>
    </ligand>
</feature>
<dbReference type="Gene3D" id="3.30.1360.120">
    <property type="entry name" value="Probable tRNA modification gtpase trme, domain 1"/>
    <property type="match status" value="1"/>
</dbReference>
<sequence length="428" mass="45118">MSDTIFALASAPGRAGVSVIRVSGPQAFEVARLICGDLPQARCATLRRLSDATGQFLDEALVLVFEPGRSFTGEAVVEFQVHGSAAVIGAVLRTLSEIEGCRQAEPGEFTRRALENERMDLTQVEALADLIDAETESQRRQALRVLSGALGDLVGQWRKDVIRAGALIEATIDFADEEVPTDVTPEVSALLDSVLAGLSRELSGLSAAERVRTGFEVAIVGPPNAGKSTLLNYLAGREAAITSDIAGTTRDVIEVRMEIAGLAVTLLDTAGLRETSDAVETLGVDLARRRALAADLRIHLLPAGTNPLIEVTDGDILVAAKADSMVGGSGVSGLTGRGVPELLENIGARLCDRTADAGLAARERHRVVLGEGKAHLLAARDLLNQGAEMYDLAAEELRAGARVLSSLLGHVDVEDLLDEIFSSFCVGK</sequence>
<dbReference type="RefSeq" id="WP_107974791.1">
    <property type="nucleotide sequence ID" value="NZ_BMEZ01000003.1"/>
</dbReference>
<dbReference type="InterPro" id="IPR025867">
    <property type="entry name" value="MnmE_helical"/>
</dbReference>
<evidence type="ECO:0000313" key="10">
    <source>
        <dbReference type="Proteomes" id="UP000244069"/>
    </source>
</evidence>
<dbReference type="Gene3D" id="3.40.50.300">
    <property type="entry name" value="P-loop containing nucleotide triphosphate hydrolases"/>
    <property type="match status" value="1"/>
</dbReference>
<evidence type="ECO:0000256" key="4">
    <source>
        <dbReference type="ARBA" id="ARBA00022801"/>
    </source>
</evidence>
<dbReference type="InterPro" id="IPR004520">
    <property type="entry name" value="GTPase_MnmE"/>
</dbReference>
<dbReference type="Pfam" id="PF10396">
    <property type="entry name" value="TrmE_N"/>
    <property type="match status" value="1"/>
</dbReference>
<dbReference type="InterPro" id="IPR027368">
    <property type="entry name" value="MnmE_dom2"/>
</dbReference>
<comment type="subunit">
    <text evidence="7">Homodimer. Heterotetramer of two MnmE and two MnmG subunits.</text>
</comment>
<reference evidence="9 10" key="1">
    <citation type="submission" date="2018-04" db="EMBL/GenBank/DDBJ databases">
        <title>Genomic Encyclopedia of Archaeal and Bacterial Type Strains, Phase II (KMG-II): from individual species to whole genera.</title>
        <authorList>
            <person name="Goeker M."/>
        </authorList>
    </citation>
    <scope>NUCLEOTIDE SEQUENCE [LARGE SCALE GENOMIC DNA]</scope>
    <source>
        <strain evidence="9 10">DSM 29329</strain>
    </source>
</reference>
<dbReference type="EMBL" id="QBKN01000003">
    <property type="protein sequence ID" value="PTX51405.1"/>
    <property type="molecule type" value="Genomic_DNA"/>
</dbReference>
<feature type="binding site" evidence="7">
    <location>
        <begin position="268"/>
        <end position="271"/>
    </location>
    <ligand>
        <name>GTP</name>
        <dbReference type="ChEBI" id="CHEBI:37565"/>
    </ligand>
</feature>
<keyword evidence="7" id="KW-0479">Metal-binding</keyword>
<dbReference type="CDD" id="cd14858">
    <property type="entry name" value="TrmE_N"/>
    <property type="match status" value="1"/>
</dbReference>
<evidence type="ECO:0000256" key="3">
    <source>
        <dbReference type="ARBA" id="ARBA00022741"/>
    </source>
</evidence>
<organism evidence="9 10">
    <name type="scientific">Allosediminivita pacifica</name>
    <dbReference type="NCBI Taxonomy" id="1267769"/>
    <lineage>
        <taxon>Bacteria</taxon>
        <taxon>Pseudomonadati</taxon>
        <taxon>Pseudomonadota</taxon>
        <taxon>Alphaproteobacteria</taxon>
        <taxon>Rhodobacterales</taxon>
        <taxon>Paracoccaceae</taxon>
        <taxon>Allosediminivita</taxon>
    </lineage>
</organism>
<dbReference type="InterPro" id="IPR031168">
    <property type="entry name" value="G_TrmE"/>
</dbReference>
<keyword evidence="5 7" id="KW-0630">Potassium</keyword>
<feature type="binding site" evidence="7">
    <location>
        <begin position="224"/>
        <end position="229"/>
    </location>
    <ligand>
        <name>GTP</name>
        <dbReference type="ChEBI" id="CHEBI:37565"/>
    </ligand>
</feature>
<feature type="binding site" evidence="7">
    <location>
        <position position="21"/>
    </location>
    <ligand>
        <name>(6S)-5-formyl-5,6,7,8-tetrahydrofolate</name>
        <dbReference type="ChEBI" id="CHEBI:57457"/>
    </ligand>
</feature>
<keyword evidence="2 7" id="KW-0819">tRNA processing</keyword>
<dbReference type="Proteomes" id="UP000244069">
    <property type="component" value="Unassembled WGS sequence"/>
</dbReference>